<protein>
    <submittedName>
        <fullName evidence="1">Cupin domain-containing protein</fullName>
    </submittedName>
</protein>
<evidence type="ECO:0000313" key="2">
    <source>
        <dbReference type="Proteomes" id="UP001595957"/>
    </source>
</evidence>
<dbReference type="InterPro" id="IPR011051">
    <property type="entry name" value="RmlC_Cupin_sf"/>
</dbReference>
<gene>
    <name evidence="1" type="ORF">ACFO3E_14930</name>
</gene>
<dbReference type="RefSeq" id="WP_380805693.1">
    <property type="nucleotide sequence ID" value="NZ_JBHSFZ010000032.1"/>
</dbReference>
<organism evidence="1 2">
    <name type="scientific">Sphingobium tyrosinilyticum</name>
    <dbReference type="NCBI Taxonomy" id="2715436"/>
    <lineage>
        <taxon>Bacteria</taxon>
        <taxon>Pseudomonadati</taxon>
        <taxon>Pseudomonadota</taxon>
        <taxon>Alphaproteobacteria</taxon>
        <taxon>Sphingomonadales</taxon>
        <taxon>Sphingomonadaceae</taxon>
        <taxon>Sphingobium</taxon>
    </lineage>
</organism>
<comment type="caution">
    <text evidence="1">The sequence shown here is derived from an EMBL/GenBank/DDBJ whole genome shotgun (WGS) entry which is preliminary data.</text>
</comment>
<dbReference type="SUPFAM" id="SSF51182">
    <property type="entry name" value="RmlC-like cupins"/>
    <property type="match status" value="1"/>
</dbReference>
<name>A0ABV9F2T2_9SPHN</name>
<reference evidence="2" key="1">
    <citation type="journal article" date="2019" name="Int. J. Syst. Evol. Microbiol.">
        <title>The Global Catalogue of Microorganisms (GCM) 10K type strain sequencing project: providing services to taxonomists for standard genome sequencing and annotation.</title>
        <authorList>
            <consortium name="The Broad Institute Genomics Platform"/>
            <consortium name="The Broad Institute Genome Sequencing Center for Infectious Disease"/>
            <person name="Wu L."/>
            <person name="Ma J."/>
        </authorList>
    </citation>
    <scope>NUCLEOTIDE SEQUENCE [LARGE SCALE GENOMIC DNA]</scope>
    <source>
        <strain evidence="2">NBRC 103632</strain>
    </source>
</reference>
<keyword evidence="2" id="KW-1185">Reference proteome</keyword>
<proteinExistence type="predicted"/>
<sequence length="175" mass="19732">MSEIKGKPTFQIFRAKDAPGLMETGHMKVEPYTDLQREWMVKARDAGLLEGDYLKVLFDIPGFNLTYAWLKKEYPLALHSHDCDCLYYIIAGDVRMGTATLGAGDGFFVPAGVPYQYTPGKRGVEVLEFRTVSHFNMVNLSKGEGYWRNAVESLMANREDWAAAVPPSQMVLTER</sequence>
<dbReference type="Gene3D" id="2.60.120.10">
    <property type="entry name" value="Jelly Rolls"/>
    <property type="match status" value="1"/>
</dbReference>
<dbReference type="InterPro" id="IPR014710">
    <property type="entry name" value="RmlC-like_jellyroll"/>
</dbReference>
<evidence type="ECO:0000313" key="1">
    <source>
        <dbReference type="EMBL" id="MFC4595474.1"/>
    </source>
</evidence>
<dbReference type="EMBL" id="JBHSFZ010000032">
    <property type="protein sequence ID" value="MFC4595474.1"/>
    <property type="molecule type" value="Genomic_DNA"/>
</dbReference>
<accession>A0ABV9F2T2</accession>
<dbReference type="Proteomes" id="UP001595957">
    <property type="component" value="Unassembled WGS sequence"/>
</dbReference>